<evidence type="ECO:0000256" key="3">
    <source>
        <dbReference type="ARBA" id="ARBA00011291"/>
    </source>
</evidence>
<dbReference type="GO" id="GO:0045259">
    <property type="term" value="C:proton-transporting ATP synthase complex"/>
    <property type="evidence" value="ECO:0007669"/>
    <property type="project" value="UniProtKB-KW"/>
</dbReference>
<evidence type="ECO:0000256" key="5">
    <source>
        <dbReference type="ARBA" id="ARBA00022547"/>
    </source>
</evidence>
<evidence type="ECO:0000256" key="12">
    <source>
        <dbReference type="RuleBase" id="RU003661"/>
    </source>
</evidence>
<dbReference type="EMBL" id="MN927223">
    <property type="protein sequence ID" value="QIG86771.1"/>
    <property type="molecule type" value="Genomic_DNA"/>
</dbReference>
<evidence type="ECO:0000256" key="2">
    <source>
        <dbReference type="ARBA" id="ARBA00008892"/>
    </source>
</evidence>
<evidence type="ECO:0000256" key="7">
    <source>
        <dbReference type="ARBA" id="ARBA00022781"/>
    </source>
</evidence>
<geneLocation type="mitochondrion" evidence="14"/>
<dbReference type="GO" id="GO:0015986">
    <property type="term" value="P:proton motive force-driven ATP synthesis"/>
    <property type="evidence" value="ECO:0007669"/>
    <property type="project" value="InterPro"/>
</dbReference>
<keyword evidence="8 13" id="KW-1133">Transmembrane helix</keyword>
<comment type="subunit">
    <text evidence="3">F-type ATPases have 2 components, CF(1) - the catalytic core - and CF(0) - the membrane proton channel.</text>
</comment>
<accession>A0A6G6YB90</accession>
<keyword evidence="7 12" id="KW-0375">Hydrogen ion transport</keyword>
<feature type="transmembrane region" description="Helical" evidence="13">
    <location>
        <begin position="12"/>
        <end position="31"/>
    </location>
</feature>
<keyword evidence="4 12" id="KW-0813">Transport</keyword>
<sequence>MPQMSPMNWLGLMLYFYLVLLILFTKIHFFMKISKKVDFGKSGLKVSGFKLEV</sequence>
<evidence type="ECO:0000256" key="8">
    <source>
        <dbReference type="ARBA" id="ARBA00022989"/>
    </source>
</evidence>
<dbReference type="AlphaFoldDB" id="A0A6G6YB90"/>
<dbReference type="Pfam" id="PF00895">
    <property type="entry name" value="ATP-synt_8"/>
    <property type="match status" value="1"/>
</dbReference>
<reference evidence="15" key="2">
    <citation type="submission" date="2021-04" db="EMBL/GenBank/DDBJ databases">
        <authorList>
            <person name="Zhang X."/>
        </authorList>
    </citation>
    <scope>NUCLEOTIDE SEQUENCE</scope>
</reference>
<gene>
    <name evidence="14" type="primary">ATP8</name>
</gene>
<reference evidence="14" key="1">
    <citation type="submission" date="2020-01" db="EMBL/GenBank/DDBJ databases">
        <authorList>
            <person name="Zhang X.X."/>
        </authorList>
    </citation>
    <scope>NUCLEOTIDE SEQUENCE</scope>
</reference>
<evidence type="ECO:0000256" key="13">
    <source>
        <dbReference type="SAM" id="Phobius"/>
    </source>
</evidence>
<evidence type="ECO:0000256" key="4">
    <source>
        <dbReference type="ARBA" id="ARBA00022448"/>
    </source>
</evidence>
<keyword evidence="10 12" id="KW-0496">Mitochondrion</keyword>
<keyword evidence="11 13" id="KW-0472">Membrane</keyword>
<keyword evidence="6 12" id="KW-0812">Transmembrane</keyword>
<keyword evidence="5 12" id="KW-0138">CF(0)</keyword>
<organism evidence="14">
    <name type="scientific">Phyllodiaptomus tunguidus</name>
    <dbReference type="NCBI Taxonomy" id="2690417"/>
    <lineage>
        <taxon>Eukaryota</taxon>
        <taxon>Metazoa</taxon>
        <taxon>Ecdysozoa</taxon>
        <taxon>Arthropoda</taxon>
        <taxon>Crustacea</taxon>
        <taxon>Multicrustacea</taxon>
        <taxon>Hexanauplia</taxon>
        <taxon>Copepoda</taxon>
        <taxon>Calanoida</taxon>
        <taxon>Diaptomidae</taxon>
        <taxon>Phyllodiaptomus</taxon>
    </lineage>
</organism>
<dbReference type="GO" id="GO:0015078">
    <property type="term" value="F:proton transmembrane transporter activity"/>
    <property type="evidence" value="ECO:0007669"/>
    <property type="project" value="InterPro"/>
</dbReference>
<dbReference type="GO" id="GO:0031966">
    <property type="term" value="C:mitochondrial membrane"/>
    <property type="evidence" value="ECO:0007669"/>
    <property type="project" value="UniProtKB-SubCell"/>
</dbReference>
<name>A0A6G6YB90_9MAXI</name>
<comment type="similarity">
    <text evidence="2 12">Belongs to the ATPase protein 8 family.</text>
</comment>
<dbReference type="CTD" id="4509"/>
<dbReference type="EMBL" id="MW971446">
    <property type="protein sequence ID" value="UDF84424.1"/>
    <property type="molecule type" value="Genomic_DNA"/>
</dbReference>
<dbReference type="RefSeq" id="YP_009744761.1">
    <property type="nucleotide sequence ID" value="NC_046743.1"/>
</dbReference>
<evidence type="ECO:0000313" key="15">
    <source>
        <dbReference type="EMBL" id="UDF84411.1"/>
    </source>
</evidence>
<evidence type="ECO:0000256" key="1">
    <source>
        <dbReference type="ARBA" id="ARBA00004304"/>
    </source>
</evidence>
<dbReference type="InterPro" id="IPR001421">
    <property type="entry name" value="ATP8_metazoa"/>
</dbReference>
<protein>
    <recommendedName>
        <fullName evidence="12">ATP synthase complex subunit 8</fullName>
    </recommendedName>
</protein>
<evidence type="ECO:0000256" key="6">
    <source>
        <dbReference type="ARBA" id="ARBA00022692"/>
    </source>
</evidence>
<comment type="subcellular location">
    <subcellularLocation>
        <location evidence="1 12">Mitochondrion membrane</location>
        <topology evidence="1 12">Single-pass membrane protein</topology>
    </subcellularLocation>
</comment>
<evidence type="ECO:0000313" key="14">
    <source>
        <dbReference type="EMBL" id="QIG86771.1"/>
    </source>
</evidence>
<evidence type="ECO:0000256" key="9">
    <source>
        <dbReference type="ARBA" id="ARBA00023065"/>
    </source>
</evidence>
<evidence type="ECO:0000256" key="10">
    <source>
        <dbReference type="ARBA" id="ARBA00023128"/>
    </source>
</evidence>
<proteinExistence type="inferred from homology"/>
<dbReference type="EMBL" id="MW971445">
    <property type="protein sequence ID" value="UDF84411.1"/>
    <property type="molecule type" value="Genomic_DNA"/>
</dbReference>
<keyword evidence="9 12" id="KW-0406">Ion transport</keyword>
<evidence type="ECO:0000256" key="11">
    <source>
        <dbReference type="ARBA" id="ARBA00023136"/>
    </source>
</evidence>
<dbReference type="GeneID" id="54100460"/>